<keyword evidence="2" id="KW-1185">Reference proteome</keyword>
<evidence type="ECO:0000313" key="2">
    <source>
        <dbReference type="Proteomes" id="UP000269668"/>
    </source>
</evidence>
<dbReference type="EMBL" id="MH648934">
    <property type="protein sequence ID" value="AXQ65675.1"/>
    <property type="molecule type" value="Genomic_DNA"/>
</dbReference>
<protein>
    <submittedName>
        <fullName evidence="1">Putative capsid protein</fullName>
    </submittedName>
</protein>
<evidence type="ECO:0000313" key="1">
    <source>
        <dbReference type="EMBL" id="AXQ65675.1"/>
    </source>
</evidence>
<sequence>MPYALTRKRTYPAGQLASYAMRRYPGLTRARAAYRVGSFIYKHRGKFKKAARYAYRAAKRRRVASAPGSNKSYRRWNFGTASAFANLKRKTLAQQPIRFVAPPDTNDSLRGAPGMRYKCSGFKICATFRNVHGKPLHCHMAIVQPKEEGAIDITTNMFTDGLSTGDRYKNFVSFTESAVWDRNQDCSNLNPRKFNILTHQRFQLNRQGDGSFADIRQKGANYLHYEKYYKLNKTFEYETNSSTEVLKPLWILVWYETLFPENTDLTALEYNINTISFVKPSLCC</sequence>
<name>A0A385E470_9VIRU</name>
<dbReference type="Proteomes" id="UP000269668">
    <property type="component" value="Segment"/>
</dbReference>
<accession>A0A385E470</accession>
<proteinExistence type="predicted"/>
<organism evidence="1 2">
    <name type="scientific">Circoviridae sp</name>
    <dbReference type="NCBI Taxonomy" id="1954248"/>
    <lineage>
        <taxon>Viruses</taxon>
        <taxon>Monodnaviria</taxon>
        <taxon>Shotokuvirae</taxon>
        <taxon>Cressdnaviricota</taxon>
        <taxon>Arfiviricetes</taxon>
        <taxon>Rohanvirales</taxon>
        <taxon>Nenyaviridae</taxon>
        <taxon>Galvornvirus</taxon>
        <taxon>Galvornvirus isengard</taxon>
    </lineage>
</organism>
<reference evidence="1 2" key="1">
    <citation type="submission" date="2018-07" db="EMBL/GenBank/DDBJ databases">
        <title>Uncovering a Universe of Circular DNA Viruses in Animal Metagenomes.</title>
        <authorList>
            <person name="Tisza M."/>
            <person name="Buck C."/>
            <person name="Pastrana D."/>
            <person name="Welch N."/>
            <person name="Peretti A."/>
        </authorList>
    </citation>
    <scope>NUCLEOTIDE SEQUENCE [LARGE SCALE GENOMIC DNA]</scope>
    <source>
        <strain evidence="1">Ctch688</strain>
    </source>
</reference>